<protein>
    <recommendedName>
        <fullName evidence="3">Mu-like prophage I protein</fullName>
    </recommendedName>
</protein>
<keyword evidence="2" id="KW-1185">Reference proteome</keyword>
<organism evidence="1 2">
    <name type="scientific">Komagataeibacter medellinensis</name>
    <dbReference type="NCBI Taxonomy" id="1177712"/>
    <lineage>
        <taxon>Bacteria</taxon>
        <taxon>Pseudomonadati</taxon>
        <taxon>Pseudomonadota</taxon>
        <taxon>Alphaproteobacteria</taxon>
        <taxon>Acetobacterales</taxon>
        <taxon>Acetobacteraceae</taxon>
        <taxon>Komagataeibacter</taxon>
    </lineage>
</organism>
<dbReference type="Pfam" id="PF10123">
    <property type="entry name" value="Mu-like_Pro"/>
    <property type="match status" value="1"/>
</dbReference>
<evidence type="ECO:0008006" key="3">
    <source>
        <dbReference type="Google" id="ProtNLM"/>
    </source>
</evidence>
<dbReference type="RefSeq" id="WP_153467671.1">
    <property type="nucleotide sequence ID" value="NZ_QYAZ01000001.1"/>
</dbReference>
<evidence type="ECO:0000313" key="1">
    <source>
        <dbReference type="EMBL" id="KAB8123090.1"/>
    </source>
</evidence>
<dbReference type="Proteomes" id="UP000427842">
    <property type="component" value="Unassembled WGS sequence"/>
</dbReference>
<proteinExistence type="predicted"/>
<evidence type="ECO:0000313" key="2">
    <source>
        <dbReference type="Proteomes" id="UP000427842"/>
    </source>
</evidence>
<accession>A0ABQ6VSB8</accession>
<sequence length="334" mass="35394">MNTTLHYHTALPGLDNGKVPDWVHLLPAGEFSGVDGRGPYWVSDARALITHSMQAEGGKLPIDENHATDHALVSGGPAPAVGWIVELQARADGIWGRVDWTKSGRTMVADHAYRGISPAFAAPDGVVTRIARASLTNAPNLKINTLHTTQKEPAMLPLEDVLKALGLPATTTKEQVIARLKEMKGCMTMHSQLAPLAGLDADATPEALVTGLRAKLTDVSTHSQQQIEALTGQIAELKKAGALTASTHAVEQAARTKVISDETKADLIALHTTNPQAAERIISGLQDVPSSGLNLNTRKVPTAGSGSAELAAMDDAFGTTEDEVKKWEASNARR</sequence>
<gene>
    <name evidence="1" type="ORF">D3W54_01335</name>
</gene>
<reference evidence="1 2" key="1">
    <citation type="submission" date="2018-09" db="EMBL/GenBank/DDBJ databases">
        <title>Genome sequence and characterization of the bcs clusters for the production of nanocellulose from the low pH resistant strain Komagataeibacter medellinensis ID13488.</title>
        <authorList>
            <person name="Hernandez-Arriaga A.M."/>
            <person name="Del Cerro C."/>
            <person name="Urbina L."/>
            <person name="Eceiza A."/>
            <person name="Retegi A."/>
            <person name="Prieto M.A."/>
        </authorList>
    </citation>
    <scope>NUCLEOTIDE SEQUENCE [LARGE SCALE GENOMIC DNA]</scope>
    <source>
        <strain evidence="1 2">ID13488</strain>
    </source>
</reference>
<comment type="caution">
    <text evidence="1">The sequence shown here is derived from an EMBL/GenBank/DDBJ whole genome shotgun (WGS) entry which is preliminary data.</text>
</comment>
<dbReference type="EMBL" id="QYAZ01000001">
    <property type="protein sequence ID" value="KAB8123090.1"/>
    <property type="molecule type" value="Genomic_DNA"/>
</dbReference>
<dbReference type="InterPro" id="IPR012106">
    <property type="entry name" value="Phage_Mu_Gp1"/>
</dbReference>
<name>A0ABQ6VSB8_9PROT</name>